<keyword evidence="2" id="KW-1185">Reference proteome</keyword>
<protein>
    <recommendedName>
        <fullName evidence="3">Calcium-binding protein</fullName>
    </recommendedName>
</protein>
<dbReference type="EMBL" id="LT629790">
    <property type="protein sequence ID" value="SDU44206.1"/>
    <property type="molecule type" value="Genomic_DNA"/>
</dbReference>
<sequence length="1241" mass="134435">MAKVIQPPSVFAERGIVITDIGLHANARTTETLDFKVVDQSQLGSELRQRQAQLEVVDKLYGPLHIGSVAVTRSALNALGATTDGQPLNGDNTFFRIPNRFFLSSLQLNASDVETRLKLTRDANDYRLPTLLFELASQRSRSARSLLREVPGTQAEPSRYRNTLERLLNAARNLDSQALVQRSSGWINQAKSQALIPTGLGLQAFGIYSGLRGLQDAIRDKDAYQTLFNGASVAAEVSSIGVEALVTRQATQMIKASQRSLGDFAKTTFAIRLARGSGLIASVLTLPFDIIAAIDSFKAAVGATGREATDHYVSAALSVTSAAMAVTLGVAALAGFTSAGPAGLAAGLILVVGSQIWGAIRQVDEIDDYIQLTVHERLRTGWFAFWTISPDDDIQDRYTLAKATAEQTKRLQANALNLLRGPLKNSTEAIVNGKFTVELQRVTYNTRSWWTGESYQATAMRPRIKDSDDWIDARSGVTAETPGAVIGTAADHKGIQWSIGGGNDTVLGVENKPNVFHYGGGVKALTGGAKDDVFIFEAAPEIVAGNQAPRPSRLMGGAGNDTLILAGGASDSQEPRLGYQVDLATGRVSVITQAPHATANGAYRPTLLESIEHVEILEGGTSVIKGTDGPNIIKSRGNDSIEAGAGDDQISILGGNNREAAGGPGEDVYAIAHKPGHVSITEDGVGHSVIALDWRADLIESWAIEAGNLVLVSCFDSNDWDVRKVTVNNVYGDTAYPRSLQNDKLTFITKDGFHWVPDLPDRIEHGNRLAIEAVMVQQGTPRNPAILNDKSEQSIAHDKDTSYYVSRLIELATLNIKQKSEYSTTLHLDYVHSELTRIEAHYTAHVIQEDESDTVKYGACGLTLYFGNRRVVVNNLASSDERYTARRTATGRRAFSALGLNHTVILITNDGASYRLAVPSPDYGLLLDKKFIDKDPVQWKTQLSLPLTPTKKKYAYLQPLDKTPHYMGNRATCALLTSSAVQTGVEVLIGQGSAYLVHLGPNMTLRLSTPGALASANPRLPQASRWEFDATQLGQVEIKLASNLLQIGGTVIHLPAYEVDDLVDQIRVITAQGVVHAVDSLFERVYVEGLDGRYFAPTVDPDVALPSELSGLSSASLKVFNVALKDGSPGTLSYHLKTRKWTLDTDKSRVITAQDLRKKNLCDHHLKIYRDIAREGLSQHPPLDDGALRSLWEQCAKLLEGLTLSKSLLLAQAISLGPTFSRQLPYMTWMLSPGEALSDPA</sequence>
<accession>A0AAX2DAF3</accession>
<dbReference type="Proteomes" id="UP000183772">
    <property type="component" value="Chromosome I"/>
</dbReference>
<dbReference type="RefSeq" id="WP_193753954.1">
    <property type="nucleotide sequence ID" value="NZ_CP102176.1"/>
</dbReference>
<dbReference type="AlphaFoldDB" id="A0AAX2DAF3"/>
<name>A0AAX2DAF3_9PSED</name>
<reference evidence="1 2" key="1">
    <citation type="submission" date="2016-10" db="EMBL/GenBank/DDBJ databases">
        <authorList>
            <person name="Varghese N."/>
            <person name="Submissions S."/>
        </authorList>
    </citation>
    <scope>NUCLEOTIDE SEQUENCE [LARGE SCALE GENOMIC DNA]</scope>
    <source>
        <strain evidence="1 2">DSM 16733</strain>
    </source>
</reference>
<dbReference type="InterPro" id="IPR011049">
    <property type="entry name" value="Serralysin-like_metalloprot_C"/>
</dbReference>
<proteinExistence type="predicted"/>
<dbReference type="GeneID" id="76212359"/>
<dbReference type="SUPFAM" id="SSF51120">
    <property type="entry name" value="beta-Roll"/>
    <property type="match status" value="1"/>
</dbReference>
<organism evidence="1 2">
    <name type="scientific">Pseudomonas mediterranea</name>
    <dbReference type="NCBI Taxonomy" id="183795"/>
    <lineage>
        <taxon>Bacteria</taxon>
        <taxon>Pseudomonadati</taxon>
        <taxon>Pseudomonadota</taxon>
        <taxon>Gammaproteobacteria</taxon>
        <taxon>Pseudomonadales</taxon>
        <taxon>Pseudomonadaceae</taxon>
        <taxon>Pseudomonas</taxon>
    </lineage>
</organism>
<gene>
    <name evidence="1" type="ORF">SAMN05216476_2158</name>
</gene>
<dbReference type="Gene3D" id="2.150.10.10">
    <property type="entry name" value="Serralysin-like metalloprotease, C-terminal"/>
    <property type="match status" value="1"/>
</dbReference>
<evidence type="ECO:0000313" key="1">
    <source>
        <dbReference type="EMBL" id="SDU44206.1"/>
    </source>
</evidence>
<evidence type="ECO:0000313" key="2">
    <source>
        <dbReference type="Proteomes" id="UP000183772"/>
    </source>
</evidence>
<evidence type="ECO:0008006" key="3">
    <source>
        <dbReference type="Google" id="ProtNLM"/>
    </source>
</evidence>